<evidence type="ECO:0000256" key="2">
    <source>
        <dbReference type="SAM" id="MobiDB-lite"/>
    </source>
</evidence>
<dbReference type="InterPro" id="IPR029050">
    <property type="entry name" value="Immunoprotect_excell_Ig-like"/>
</dbReference>
<dbReference type="EMBL" id="JBBMER010000002">
    <property type="protein sequence ID" value="MEQ2378763.1"/>
    <property type="molecule type" value="Genomic_DNA"/>
</dbReference>
<organism evidence="4 5">
    <name type="scientific">[Lactobacillus] rogosae</name>
    <dbReference type="NCBI Taxonomy" id="706562"/>
    <lineage>
        <taxon>Bacteria</taxon>
        <taxon>Bacillati</taxon>
        <taxon>Bacillota</taxon>
        <taxon>Clostridia</taxon>
        <taxon>Lachnospirales</taxon>
        <taxon>Lachnospiraceae</taxon>
        <taxon>Lachnospira</taxon>
    </lineage>
</organism>
<sequence length="245" mass="25489">MKKIAIAVLSAVCVFALAGCADDVTMDNEQNDIVAEYIAGTLLRHSYANEWKYSKLSNPTFNKSGQSTTTTGKNNTTGTTAANKQTTTAVGQTGTTSTTGTTQAGIKAASITEALGLSGVTVSYKKVSVGNRYPTDAYAVCVPADSGCKVVAVEFTIKNTGSAVYNATTKSANVTMKLSAGSGTYTQYKSMLKNDICNLDKVTINAGEEYTAAAVFQVSTTDAGASGMKLEVLSGTQQVETINLQ</sequence>
<protein>
    <submittedName>
        <fullName evidence="4">DUF4352 domain-containing protein</fullName>
    </submittedName>
</protein>
<accession>A0ABV1BSN0</accession>
<evidence type="ECO:0000313" key="4">
    <source>
        <dbReference type="EMBL" id="MEQ2378763.1"/>
    </source>
</evidence>
<feature type="region of interest" description="Disordered" evidence="2">
    <location>
        <begin position="62"/>
        <end position="96"/>
    </location>
</feature>
<proteinExistence type="predicted"/>
<name>A0ABV1BSN0_9FIRM</name>
<evidence type="ECO:0000313" key="5">
    <source>
        <dbReference type="Proteomes" id="UP001442364"/>
    </source>
</evidence>
<dbReference type="RefSeq" id="WP_022502200.1">
    <property type="nucleotide sequence ID" value="NZ_DAWCMB010000368.1"/>
</dbReference>
<dbReference type="Gene3D" id="2.60.40.1240">
    <property type="match status" value="1"/>
</dbReference>
<comment type="caution">
    <text evidence="4">The sequence shown here is derived from an EMBL/GenBank/DDBJ whole genome shotgun (WGS) entry which is preliminary data.</text>
</comment>
<feature type="signal peptide" evidence="3">
    <location>
        <begin position="1"/>
        <end position="21"/>
    </location>
</feature>
<reference evidence="4 5" key="1">
    <citation type="submission" date="2024-03" db="EMBL/GenBank/DDBJ databases">
        <title>Human intestinal bacterial collection.</title>
        <authorList>
            <person name="Pauvert C."/>
            <person name="Hitch T.C.A."/>
            <person name="Clavel T."/>
        </authorList>
    </citation>
    <scope>NUCLEOTIDE SEQUENCE [LARGE SCALE GENOMIC DNA]</scope>
    <source>
        <strain evidence="4 5">CLA-AA-H255</strain>
    </source>
</reference>
<dbReference type="Proteomes" id="UP001442364">
    <property type="component" value="Unassembled WGS sequence"/>
</dbReference>
<evidence type="ECO:0000256" key="3">
    <source>
        <dbReference type="SAM" id="SignalP"/>
    </source>
</evidence>
<gene>
    <name evidence="4" type="ORF">WMO14_02535</name>
</gene>
<evidence type="ECO:0000256" key="1">
    <source>
        <dbReference type="ARBA" id="ARBA00022729"/>
    </source>
</evidence>
<keyword evidence="1 3" id="KW-0732">Signal</keyword>
<dbReference type="PROSITE" id="PS51257">
    <property type="entry name" value="PROKAR_LIPOPROTEIN"/>
    <property type="match status" value="1"/>
</dbReference>
<keyword evidence="5" id="KW-1185">Reference proteome</keyword>
<feature type="chain" id="PRO_5045690051" evidence="3">
    <location>
        <begin position="22"/>
        <end position="245"/>
    </location>
</feature>
<feature type="compositionally biased region" description="Low complexity" evidence="2">
    <location>
        <begin position="63"/>
        <end position="96"/>
    </location>
</feature>